<evidence type="ECO:0000256" key="1">
    <source>
        <dbReference type="SAM" id="MobiDB-lite"/>
    </source>
</evidence>
<dbReference type="InterPro" id="IPR027895">
    <property type="entry name" value="DUF4533"/>
</dbReference>
<proteinExistence type="predicted"/>
<accession>A0A093FNT7</accession>
<dbReference type="EMBL" id="KK393518">
    <property type="protein sequence ID" value="KFV55996.1"/>
    <property type="molecule type" value="Genomic_DNA"/>
</dbReference>
<gene>
    <name evidence="2" type="ORF">N341_00787</name>
</gene>
<dbReference type="Proteomes" id="UP000054190">
    <property type="component" value="Unassembled WGS sequence"/>
</dbReference>
<protein>
    <submittedName>
        <fullName evidence="2">Uncharacterized protein</fullName>
    </submittedName>
</protein>
<sequence>MLSRFSLKSDKGRLVKTCHDLHDLVYIYVSSNNTISRLLNAHLGINFPIMSVKENFSIKENLQMLVSALKEMQANMETKDKDVQESISQSFYAKTAGP</sequence>
<organism evidence="2 3">
    <name type="scientific">Tyto alba</name>
    <name type="common">Barn owl</name>
    <dbReference type="NCBI Taxonomy" id="56313"/>
    <lineage>
        <taxon>Eukaryota</taxon>
        <taxon>Metazoa</taxon>
        <taxon>Chordata</taxon>
        <taxon>Craniata</taxon>
        <taxon>Vertebrata</taxon>
        <taxon>Euteleostomi</taxon>
        <taxon>Archelosauria</taxon>
        <taxon>Archosauria</taxon>
        <taxon>Dinosauria</taxon>
        <taxon>Saurischia</taxon>
        <taxon>Theropoda</taxon>
        <taxon>Coelurosauria</taxon>
        <taxon>Aves</taxon>
        <taxon>Neognathae</taxon>
        <taxon>Neoaves</taxon>
        <taxon>Telluraves</taxon>
        <taxon>Strigiformes</taxon>
        <taxon>Tytonidae</taxon>
        <taxon>Tyto</taxon>
    </lineage>
</organism>
<keyword evidence="3" id="KW-1185">Reference proteome</keyword>
<reference evidence="2 3" key="1">
    <citation type="submission" date="2014-04" db="EMBL/GenBank/DDBJ databases">
        <title>Genome evolution of avian class.</title>
        <authorList>
            <person name="Zhang G."/>
            <person name="Li C."/>
        </authorList>
    </citation>
    <scope>NUCLEOTIDE SEQUENCE [LARGE SCALE GENOMIC DNA]</scope>
    <source>
        <strain evidence="2">BGI_N341</strain>
    </source>
</reference>
<evidence type="ECO:0000313" key="2">
    <source>
        <dbReference type="EMBL" id="KFV55996.1"/>
    </source>
</evidence>
<dbReference type="AlphaFoldDB" id="A0A093FNT7"/>
<name>A0A093FNT7_TYTAL</name>
<evidence type="ECO:0000313" key="3">
    <source>
        <dbReference type="Proteomes" id="UP000054190"/>
    </source>
</evidence>
<feature type="region of interest" description="Disordered" evidence="1">
    <location>
        <begin position="78"/>
        <end position="98"/>
    </location>
</feature>
<dbReference type="Pfam" id="PF15047">
    <property type="entry name" value="DUF4533"/>
    <property type="match status" value="1"/>
</dbReference>
<feature type="non-terminal residue" evidence="2">
    <location>
        <position position="98"/>
    </location>
</feature>